<keyword evidence="3" id="KW-0418">Kinase</keyword>
<protein>
    <submittedName>
        <fullName evidence="5">HipA-like C-terminal domain-containing protein</fullName>
    </submittedName>
</protein>
<gene>
    <name evidence="5" type="ORF">SAMN05444405_11833</name>
</gene>
<evidence type="ECO:0000259" key="4">
    <source>
        <dbReference type="Pfam" id="PF07804"/>
    </source>
</evidence>
<keyword evidence="2" id="KW-0808">Transferase</keyword>
<dbReference type="GO" id="GO:0004674">
    <property type="term" value="F:protein serine/threonine kinase activity"/>
    <property type="evidence" value="ECO:0007669"/>
    <property type="project" value="TreeGrafter"/>
</dbReference>
<dbReference type="Proteomes" id="UP000184509">
    <property type="component" value="Unassembled WGS sequence"/>
</dbReference>
<dbReference type="GO" id="GO:0005829">
    <property type="term" value="C:cytosol"/>
    <property type="evidence" value="ECO:0007669"/>
    <property type="project" value="TreeGrafter"/>
</dbReference>
<proteinExistence type="inferred from homology"/>
<evidence type="ECO:0000313" key="6">
    <source>
        <dbReference type="Proteomes" id="UP000184509"/>
    </source>
</evidence>
<organism evidence="5 6">
    <name type="scientific">Bacteroides luti</name>
    <dbReference type="NCBI Taxonomy" id="1297750"/>
    <lineage>
        <taxon>Bacteria</taxon>
        <taxon>Pseudomonadati</taxon>
        <taxon>Bacteroidota</taxon>
        <taxon>Bacteroidia</taxon>
        <taxon>Bacteroidales</taxon>
        <taxon>Bacteroidaceae</taxon>
        <taxon>Bacteroides</taxon>
    </lineage>
</organism>
<reference evidence="5 6" key="1">
    <citation type="submission" date="2016-11" db="EMBL/GenBank/DDBJ databases">
        <authorList>
            <person name="Jaros S."/>
            <person name="Januszkiewicz K."/>
            <person name="Wedrychowicz H."/>
        </authorList>
    </citation>
    <scope>NUCLEOTIDE SEQUENCE [LARGE SCALE GENOMIC DNA]</scope>
    <source>
        <strain evidence="5 6">DSM 26991</strain>
    </source>
</reference>
<dbReference type="InterPro" id="IPR012893">
    <property type="entry name" value="HipA-like_C"/>
</dbReference>
<sequence length="86" mass="10309">MFLSQFIEQLKFFRLVMFNFLFSNGDAHLKNFSILETKDGDFRLAPAYDLLDTRIHIDNTEFALDKGLFNRNKYKKYVLFTMQKVE</sequence>
<name>A0A1M5FXR0_9BACE</name>
<evidence type="ECO:0000256" key="3">
    <source>
        <dbReference type="ARBA" id="ARBA00022777"/>
    </source>
</evidence>
<evidence type="ECO:0000256" key="1">
    <source>
        <dbReference type="ARBA" id="ARBA00010164"/>
    </source>
</evidence>
<accession>A0A1M5FXR0</accession>
<dbReference type="STRING" id="1297750.SAMN05444405_11833"/>
<dbReference type="InterPro" id="IPR052028">
    <property type="entry name" value="HipA_Ser/Thr_kinase"/>
</dbReference>
<evidence type="ECO:0000313" key="5">
    <source>
        <dbReference type="EMBL" id="SHF95981.1"/>
    </source>
</evidence>
<dbReference type="PANTHER" id="PTHR37419">
    <property type="entry name" value="SERINE/THREONINE-PROTEIN KINASE TOXIN HIPA"/>
    <property type="match status" value="1"/>
</dbReference>
<evidence type="ECO:0000256" key="2">
    <source>
        <dbReference type="ARBA" id="ARBA00022679"/>
    </source>
</evidence>
<feature type="domain" description="HipA-like C-terminal" evidence="4">
    <location>
        <begin position="9"/>
        <end position="65"/>
    </location>
</feature>
<dbReference type="EMBL" id="FQTV01000018">
    <property type="protein sequence ID" value="SHF95981.1"/>
    <property type="molecule type" value="Genomic_DNA"/>
</dbReference>
<dbReference type="AlphaFoldDB" id="A0A1M5FXR0"/>
<dbReference type="Gene3D" id="1.10.1070.20">
    <property type="match status" value="1"/>
</dbReference>
<keyword evidence="6" id="KW-1185">Reference proteome</keyword>
<dbReference type="PANTHER" id="PTHR37419:SF1">
    <property type="entry name" value="SERINE_THREONINE-PROTEIN KINASE TOXIN HIPA"/>
    <property type="match status" value="1"/>
</dbReference>
<dbReference type="Pfam" id="PF07804">
    <property type="entry name" value="HipA_C"/>
    <property type="match status" value="1"/>
</dbReference>
<comment type="similarity">
    <text evidence="1">Belongs to the HipA Ser/Thr kinase family.</text>
</comment>